<evidence type="ECO:0000256" key="7">
    <source>
        <dbReference type="SAM" id="MobiDB-lite"/>
    </source>
</evidence>
<keyword evidence="2" id="KW-0479">Metal-binding</keyword>
<dbReference type="PANTHER" id="PTHR47338">
    <property type="entry name" value="ZN(II)2CYS6 TRANSCRIPTION FACTOR (EUROFUNG)-RELATED"/>
    <property type="match status" value="1"/>
</dbReference>
<organism evidence="9 10">
    <name type="scientific">Cryptococcus amylolentus CBS 6039</name>
    <dbReference type="NCBI Taxonomy" id="1295533"/>
    <lineage>
        <taxon>Eukaryota</taxon>
        <taxon>Fungi</taxon>
        <taxon>Dikarya</taxon>
        <taxon>Basidiomycota</taxon>
        <taxon>Agaricomycotina</taxon>
        <taxon>Tremellomycetes</taxon>
        <taxon>Tremellales</taxon>
        <taxon>Cryptococcaceae</taxon>
        <taxon>Cryptococcus</taxon>
    </lineage>
</organism>
<evidence type="ECO:0000256" key="5">
    <source>
        <dbReference type="ARBA" id="ARBA00023242"/>
    </source>
</evidence>
<sequence length="736" mass="80171">MSSSTPTSNTPSRGTQPDRPPPSTSSSDAASAQADVFPSKIAEPNPGTHQGETETASALRTLFGENGGVSIGQDDEDLVGLGTVGGQQRDEIPNIDPALSNMASASADTSDSPSQPTSNKRKATSRANMLARGGACEFCKRRKLKCSAEQPACANCTKTGRECVYAQKKQRSRVKMLEDRLQELEKKIVNGESSGPGSGSGAMEPVYEDHSTLAGLELSRFASDKRVVPEPDLMTLADAAASNTRVGAGDATWQTMDVKQVAAELVKAADGQQGVGESMVTHLVRLYINASPMPLIRYAMPPDTLDRRLSPSSTAPIHPSLLLALFPSIFVLSPYPCFHDPSLPSLLLTQSRQHAVDAIAQGDHRMHDLVIASALRSFAFFNDAKHIEGWVECAASTGLLRAGGFAKLGHVGERFVPNLGNYDNELENSMKRLEKERSLRVVMHKGAIVPPCTSPQDLDERINLFWFSYMLDLGSSSGWGWPASYSMTDITTPFPKDTTTPSALLDNSTVRTFLSSKHAFPSTPILDSDFCAQIKAITLFHRAFHLFDASGSEADVRKEREKLSELTSGYMQYLRQVKGEWGPETTESTEAWVLLYATMCILHAKEDVDSGYTHKHGHLDRLLDAAQQMLEHTHVVQSSGDPTLQSYTVCLAVIFLIIGRVLITTSQHIITFSSSHPTFETSISSLRSKADAIKKILEAQGSWLPFARIAVQLLQNIELGTFWKAGEWERGDAGDW</sequence>
<proteinExistence type="predicted"/>
<evidence type="ECO:0000256" key="4">
    <source>
        <dbReference type="ARBA" id="ARBA00023163"/>
    </source>
</evidence>
<name>A0A1E3HUK0_9TREE</name>
<dbReference type="InterPro" id="IPR050815">
    <property type="entry name" value="TF_fung"/>
</dbReference>
<keyword evidence="10" id="KW-1185">Reference proteome</keyword>
<feature type="region of interest" description="Disordered" evidence="7">
    <location>
        <begin position="1"/>
        <end position="127"/>
    </location>
</feature>
<evidence type="ECO:0000256" key="3">
    <source>
        <dbReference type="ARBA" id="ARBA00023015"/>
    </source>
</evidence>
<evidence type="ECO:0000256" key="2">
    <source>
        <dbReference type="ARBA" id="ARBA00022723"/>
    </source>
</evidence>
<evidence type="ECO:0000313" key="10">
    <source>
        <dbReference type="Proteomes" id="UP000094065"/>
    </source>
</evidence>
<evidence type="ECO:0000256" key="6">
    <source>
        <dbReference type="SAM" id="Coils"/>
    </source>
</evidence>
<feature type="compositionally biased region" description="Low complexity" evidence="7">
    <location>
        <begin position="24"/>
        <end position="34"/>
    </location>
</feature>
<keyword evidence="6" id="KW-0175">Coiled coil</keyword>
<dbReference type="Proteomes" id="UP000094065">
    <property type="component" value="Unassembled WGS sequence"/>
</dbReference>
<dbReference type="PROSITE" id="PS50048">
    <property type="entry name" value="ZN2_CY6_FUNGAL_2"/>
    <property type="match status" value="1"/>
</dbReference>
<dbReference type="SMART" id="SM00066">
    <property type="entry name" value="GAL4"/>
    <property type="match status" value="1"/>
</dbReference>
<dbReference type="EMBL" id="AWGJ01000005">
    <property type="protein sequence ID" value="ODN80023.1"/>
    <property type="molecule type" value="Genomic_DNA"/>
</dbReference>
<reference evidence="9 10" key="1">
    <citation type="submission" date="2016-06" db="EMBL/GenBank/DDBJ databases">
        <title>Evolution of pathogenesis and genome organization in the Tremellales.</title>
        <authorList>
            <person name="Cuomo C."/>
            <person name="Litvintseva A."/>
            <person name="Heitman J."/>
            <person name="Chen Y."/>
            <person name="Sun S."/>
            <person name="Springer D."/>
            <person name="Dromer F."/>
            <person name="Young S."/>
            <person name="Zeng Q."/>
            <person name="Chapman S."/>
            <person name="Gujja S."/>
            <person name="Saif S."/>
            <person name="Birren B."/>
        </authorList>
    </citation>
    <scope>NUCLEOTIDE SEQUENCE [LARGE SCALE GENOMIC DNA]</scope>
    <source>
        <strain evidence="9 10">CBS 6039</strain>
    </source>
</reference>
<feature type="compositionally biased region" description="Polar residues" evidence="7">
    <location>
        <begin position="47"/>
        <end position="58"/>
    </location>
</feature>
<dbReference type="OrthoDB" id="39175at2759"/>
<dbReference type="CDD" id="cd12148">
    <property type="entry name" value="fungal_TF_MHR"/>
    <property type="match status" value="1"/>
</dbReference>
<evidence type="ECO:0000259" key="8">
    <source>
        <dbReference type="PROSITE" id="PS50048"/>
    </source>
</evidence>
<dbReference type="PROSITE" id="PS00463">
    <property type="entry name" value="ZN2_CY6_FUNGAL_1"/>
    <property type="match status" value="1"/>
</dbReference>
<dbReference type="AlphaFoldDB" id="A0A1E3HUK0"/>
<comment type="subcellular location">
    <subcellularLocation>
        <location evidence="1">Nucleus</location>
    </subcellularLocation>
</comment>
<accession>A0A1E3HUK0</accession>
<dbReference type="RefSeq" id="XP_018994870.1">
    <property type="nucleotide sequence ID" value="XM_019137844.1"/>
</dbReference>
<dbReference type="CDD" id="cd00067">
    <property type="entry name" value="GAL4"/>
    <property type="match status" value="1"/>
</dbReference>
<dbReference type="Gene3D" id="4.10.240.10">
    <property type="entry name" value="Zn(2)-C6 fungal-type DNA-binding domain"/>
    <property type="match status" value="1"/>
</dbReference>
<feature type="compositionally biased region" description="Low complexity" evidence="7">
    <location>
        <begin position="104"/>
        <end position="118"/>
    </location>
</feature>
<dbReference type="GO" id="GO:0008270">
    <property type="term" value="F:zinc ion binding"/>
    <property type="evidence" value="ECO:0007669"/>
    <property type="project" value="InterPro"/>
</dbReference>
<keyword evidence="5" id="KW-0539">Nucleus</keyword>
<feature type="coiled-coil region" evidence="6">
    <location>
        <begin position="167"/>
        <end position="194"/>
    </location>
</feature>
<dbReference type="InterPro" id="IPR036864">
    <property type="entry name" value="Zn2-C6_fun-type_DNA-bd_sf"/>
</dbReference>
<dbReference type="Pfam" id="PF00172">
    <property type="entry name" value="Zn_clus"/>
    <property type="match status" value="1"/>
</dbReference>
<dbReference type="GeneID" id="30155193"/>
<evidence type="ECO:0000313" key="9">
    <source>
        <dbReference type="EMBL" id="ODN80023.1"/>
    </source>
</evidence>
<dbReference type="GO" id="GO:0005634">
    <property type="term" value="C:nucleus"/>
    <property type="evidence" value="ECO:0007669"/>
    <property type="project" value="UniProtKB-SubCell"/>
</dbReference>
<keyword evidence="4" id="KW-0804">Transcription</keyword>
<feature type="domain" description="Zn(2)-C6 fungal-type" evidence="8">
    <location>
        <begin position="135"/>
        <end position="165"/>
    </location>
</feature>
<dbReference type="InterPro" id="IPR001138">
    <property type="entry name" value="Zn2Cys6_DnaBD"/>
</dbReference>
<feature type="compositionally biased region" description="Low complexity" evidence="7">
    <location>
        <begin position="1"/>
        <end position="17"/>
    </location>
</feature>
<dbReference type="PANTHER" id="PTHR47338:SF29">
    <property type="entry name" value="ZN(2)-C6 FUNGAL-TYPE DOMAIN-CONTAINING PROTEIN"/>
    <property type="match status" value="1"/>
</dbReference>
<protein>
    <recommendedName>
        <fullName evidence="8">Zn(2)-C6 fungal-type domain-containing protein</fullName>
    </recommendedName>
</protein>
<gene>
    <name evidence="9" type="ORF">L202_03884</name>
</gene>
<dbReference type="GO" id="GO:0000981">
    <property type="term" value="F:DNA-binding transcription factor activity, RNA polymerase II-specific"/>
    <property type="evidence" value="ECO:0007669"/>
    <property type="project" value="InterPro"/>
</dbReference>
<keyword evidence="3" id="KW-0805">Transcription regulation</keyword>
<evidence type="ECO:0000256" key="1">
    <source>
        <dbReference type="ARBA" id="ARBA00004123"/>
    </source>
</evidence>
<comment type="caution">
    <text evidence="9">The sequence shown here is derived from an EMBL/GenBank/DDBJ whole genome shotgun (WGS) entry which is preliminary data.</text>
</comment>
<dbReference type="SUPFAM" id="SSF57701">
    <property type="entry name" value="Zn2/Cys6 DNA-binding domain"/>
    <property type="match status" value="1"/>
</dbReference>